<dbReference type="PANTHER" id="PTHR22602:SF0">
    <property type="entry name" value="TRANSFERASE CAF17, MITOCHONDRIAL-RELATED"/>
    <property type="match status" value="1"/>
</dbReference>
<evidence type="ECO:0000256" key="1">
    <source>
        <dbReference type="ARBA" id="ARBA00004173"/>
    </source>
</evidence>
<dbReference type="AlphaFoldDB" id="B4N8P1"/>
<dbReference type="GO" id="GO:0005759">
    <property type="term" value="C:mitochondrial matrix"/>
    <property type="evidence" value="ECO:0007669"/>
    <property type="project" value="TreeGrafter"/>
</dbReference>
<reference evidence="5" key="4">
    <citation type="journal article" date="2008" name="Bioinformatics">
        <title>Assembly reconciliation.</title>
        <authorList>
            <person name="Zimin A.V."/>
            <person name="Smith D.R."/>
            <person name="Sutton G."/>
            <person name="Yorke J.A."/>
        </authorList>
    </citation>
    <scope>NUCLEOTIDE SEQUENCE</scope>
    <source>
        <strain evidence="5">TSC#14030-0811.24</strain>
    </source>
</reference>
<evidence type="ECO:0000313" key="6">
    <source>
        <dbReference type="EMBL" id="KRF99460.1"/>
    </source>
</evidence>
<dbReference type="InterPro" id="IPR045179">
    <property type="entry name" value="YgfZ/GcvT"/>
</dbReference>
<dbReference type="NCBIfam" id="TIGR03317">
    <property type="entry name" value="ygfZ_signature"/>
    <property type="match status" value="1"/>
</dbReference>
<dbReference type="InParanoid" id="B4N8P1"/>
<keyword evidence="7" id="KW-1185">Reference proteome</keyword>
<dbReference type="Gene3D" id="3.30.1360.120">
    <property type="entry name" value="Probable tRNA modification gtpase trme, domain 1"/>
    <property type="match status" value="1"/>
</dbReference>
<dbReference type="EMBL" id="CH964232">
    <property type="protein sequence ID" value="KRF99460.1"/>
    <property type="molecule type" value="Genomic_DNA"/>
</dbReference>
<proteinExistence type="predicted"/>
<evidence type="ECO:0000313" key="7">
    <source>
        <dbReference type="Proteomes" id="UP000007798"/>
    </source>
</evidence>
<accession>B4N8P1</accession>
<evidence type="ECO:0000313" key="5">
    <source>
        <dbReference type="EMBL" id="EDW81492.1"/>
    </source>
</evidence>
<comment type="subcellular location">
    <subcellularLocation>
        <location evidence="1">Mitochondrion</location>
    </subcellularLocation>
</comment>
<organism evidence="5 7">
    <name type="scientific">Drosophila willistoni</name>
    <name type="common">Fruit fly</name>
    <dbReference type="NCBI Taxonomy" id="7260"/>
    <lineage>
        <taxon>Eukaryota</taxon>
        <taxon>Metazoa</taxon>
        <taxon>Ecdysozoa</taxon>
        <taxon>Arthropoda</taxon>
        <taxon>Hexapoda</taxon>
        <taxon>Insecta</taxon>
        <taxon>Pterygota</taxon>
        <taxon>Neoptera</taxon>
        <taxon>Endopterygota</taxon>
        <taxon>Diptera</taxon>
        <taxon>Brachycera</taxon>
        <taxon>Muscomorpha</taxon>
        <taxon>Ephydroidea</taxon>
        <taxon>Drosophilidae</taxon>
        <taxon>Drosophila</taxon>
        <taxon>Sophophora</taxon>
    </lineage>
</organism>
<dbReference type="InterPro" id="IPR017703">
    <property type="entry name" value="YgfZ/GCV_T_CS"/>
</dbReference>
<evidence type="ECO:0000256" key="2">
    <source>
        <dbReference type="ARBA" id="ARBA00022946"/>
    </source>
</evidence>
<dbReference type="FunCoup" id="B4N8P1">
    <property type="interactions" value="680"/>
</dbReference>
<reference evidence="6" key="1">
    <citation type="submission" date="2006-08" db="EMBL/GenBank/DDBJ databases">
        <authorList>
            <person name="Qian G."/>
            <person name="Yu M."/>
        </authorList>
    </citation>
    <scope>NUCLEOTIDE SEQUENCE</scope>
    <source>
        <strain evidence="6">TSC#14030-0811.24</strain>
    </source>
</reference>
<dbReference type="EMBL" id="CH964232">
    <property type="protein sequence ID" value="EDW81492.1"/>
    <property type="molecule type" value="Genomic_DNA"/>
</dbReference>
<evidence type="ECO:0000256" key="3">
    <source>
        <dbReference type="ARBA" id="ARBA00023128"/>
    </source>
</evidence>
<name>B4N8P1_DROWI</name>
<reference evidence="5 7" key="3">
    <citation type="journal article" date="2007" name="Nature">
        <title>Evolution of genes and genomes on the Drosophila phylogeny.</title>
        <authorList>
            <consortium name="Drosophila 12 Genomes Consortium"/>
            <person name="Clark A.G."/>
            <person name="Eisen M.B."/>
            <person name="Smith D.R."/>
            <person name="Bergman C.M."/>
            <person name="Oliver B."/>
            <person name="Markow T.A."/>
            <person name="Kaufman T.C."/>
            <person name="Kellis M."/>
            <person name="Gelbart W."/>
            <person name="Iyer V.N."/>
            <person name="Pollard D.A."/>
            <person name="Sackton T.B."/>
            <person name="Larracuente A.M."/>
            <person name="Singh N.D."/>
            <person name="Abad J.P."/>
            <person name="Abt D.N."/>
            <person name="Adryan B."/>
            <person name="Aguade M."/>
            <person name="Akashi H."/>
            <person name="Anderson W.W."/>
            <person name="Aquadro C.F."/>
            <person name="Ardell D.H."/>
            <person name="Arguello R."/>
            <person name="Artieri C.G."/>
            <person name="Barbash D.A."/>
            <person name="Barker D."/>
            <person name="Barsanti P."/>
            <person name="Batterham P."/>
            <person name="Batzoglou S."/>
            <person name="Begun D."/>
            <person name="Bhutkar A."/>
            <person name="Blanco E."/>
            <person name="Bosak S.A."/>
            <person name="Bradley R.K."/>
            <person name="Brand A.D."/>
            <person name="Brent M.R."/>
            <person name="Brooks A.N."/>
            <person name="Brown R.H."/>
            <person name="Butlin R.K."/>
            <person name="Caggese C."/>
            <person name="Calvi B.R."/>
            <person name="Bernardo de Carvalho A."/>
            <person name="Caspi A."/>
            <person name="Castrezana S."/>
            <person name="Celniker S.E."/>
            <person name="Chang J.L."/>
            <person name="Chapple C."/>
            <person name="Chatterji S."/>
            <person name="Chinwalla A."/>
            <person name="Civetta A."/>
            <person name="Clifton S.W."/>
            <person name="Comeron J.M."/>
            <person name="Costello J.C."/>
            <person name="Coyne J.A."/>
            <person name="Daub J."/>
            <person name="David R.G."/>
            <person name="Delcher A.L."/>
            <person name="Delehaunty K."/>
            <person name="Do C.B."/>
            <person name="Ebling H."/>
            <person name="Edwards K."/>
            <person name="Eickbush T."/>
            <person name="Evans J.D."/>
            <person name="Filipski A."/>
            <person name="Findeiss S."/>
            <person name="Freyhult E."/>
            <person name="Fulton L."/>
            <person name="Fulton R."/>
            <person name="Garcia A.C."/>
            <person name="Gardiner A."/>
            <person name="Garfield D.A."/>
            <person name="Garvin B.E."/>
            <person name="Gibson G."/>
            <person name="Gilbert D."/>
            <person name="Gnerre S."/>
            <person name="Godfrey J."/>
            <person name="Good R."/>
            <person name="Gotea V."/>
            <person name="Gravely B."/>
            <person name="Greenberg A.J."/>
            <person name="Griffiths-Jones S."/>
            <person name="Gross S."/>
            <person name="Guigo R."/>
            <person name="Gustafson E.A."/>
            <person name="Haerty W."/>
            <person name="Hahn M.W."/>
            <person name="Halligan D.L."/>
            <person name="Halpern A.L."/>
            <person name="Halter G.M."/>
            <person name="Han M.V."/>
            <person name="Heger A."/>
            <person name="Hillier L."/>
            <person name="Hinrichs A.S."/>
            <person name="Holmes I."/>
            <person name="Hoskins R.A."/>
            <person name="Hubisz M.J."/>
            <person name="Hultmark D."/>
            <person name="Huntley M.A."/>
            <person name="Jaffe D.B."/>
            <person name="Jagadeeshan S."/>
            <person name="Jeck W.R."/>
            <person name="Johnson J."/>
            <person name="Jones C.D."/>
            <person name="Jordan W.C."/>
            <person name="Karpen G.H."/>
            <person name="Kataoka E."/>
            <person name="Keightley P.D."/>
            <person name="Kheradpour P."/>
            <person name="Kirkness E.F."/>
            <person name="Koerich L.B."/>
            <person name="Kristiansen K."/>
            <person name="Kudrna D."/>
            <person name="Kulathinal R.J."/>
            <person name="Kumar S."/>
            <person name="Kwok R."/>
            <person name="Lander E."/>
            <person name="Langley C.H."/>
            <person name="Lapoint R."/>
            <person name="Lazzaro B.P."/>
            <person name="Lee S.J."/>
            <person name="Levesque L."/>
            <person name="Li R."/>
            <person name="Lin C.F."/>
            <person name="Lin M.F."/>
            <person name="Lindblad-Toh K."/>
            <person name="Llopart A."/>
            <person name="Long M."/>
            <person name="Low L."/>
            <person name="Lozovsky E."/>
            <person name="Lu J."/>
            <person name="Luo M."/>
            <person name="Machado C.A."/>
            <person name="Makalowski W."/>
            <person name="Marzo M."/>
            <person name="Matsuda M."/>
            <person name="Matzkin L."/>
            <person name="McAllister B."/>
            <person name="McBride C.S."/>
            <person name="McKernan B."/>
            <person name="McKernan K."/>
            <person name="Mendez-Lago M."/>
            <person name="Minx P."/>
            <person name="Mollenhauer M.U."/>
            <person name="Montooth K."/>
            <person name="Mount S.M."/>
            <person name="Mu X."/>
            <person name="Myers E."/>
            <person name="Negre B."/>
            <person name="Newfeld S."/>
            <person name="Nielsen R."/>
            <person name="Noor M.A."/>
            <person name="O'Grady P."/>
            <person name="Pachter L."/>
            <person name="Papaceit M."/>
            <person name="Parisi M.J."/>
            <person name="Parisi M."/>
            <person name="Parts L."/>
            <person name="Pedersen J.S."/>
            <person name="Pesole G."/>
            <person name="Phillippy A.M."/>
            <person name="Ponting C.P."/>
            <person name="Pop M."/>
            <person name="Porcelli D."/>
            <person name="Powell J.R."/>
            <person name="Prohaska S."/>
            <person name="Pruitt K."/>
            <person name="Puig M."/>
            <person name="Quesneville H."/>
            <person name="Ram K.R."/>
            <person name="Rand D."/>
            <person name="Rasmussen M.D."/>
            <person name="Reed L.K."/>
            <person name="Reenan R."/>
            <person name="Reily A."/>
            <person name="Remington K.A."/>
            <person name="Rieger T.T."/>
            <person name="Ritchie M.G."/>
            <person name="Robin C."/>
            <person name="Rogers Y.H."/>
            <person name="Rohde C."/>
            <person name="Rozas J."/>
            <person name="Rubenfield M.J."/>
            <person name="Ruiz A."/>
            <person name="Russo S."/>
            <person name="Salzberg S.L."/>
            <person name="Sanchez-Gracia A."/>
            <person name="Saranga D.J."/>
            <person name="Sato H."/>
            <person name="Schaeffer S.W."/>
            <person name="Schatz M.C."/>
            <person name="Schlenke T."/>
            <person name="Schwartz R."/>
            <person name="Segarra C."/>
            <person name="Singh R.S."/>
            <person name="Sirot L."/>
            <person name="Sirota M."/>
            <person name="Sisneros N.B."/>
            <person name="Smith C.D."/>
            <person name="Smith T.F."/>
            <person name="Spieth J."/>
            <person name="Stage D.E."/>
            <person name="Stark A."/>
            <person name="Stephan W."/>
            <person name="Strausberg R.L."/>
            <person name="Strempel S."/>
            <person name="Sturgill D."/>
            <person name="Sutton G."/>
            <person name="Sutton G.G."/>
            <person name="Tao W."/>
            <person name="Teichmann S."/>
            <person name="Tobari Y.N."/>
            <person name="Tomimura Y."/>
            <person name="Tsolas J.M."/>
            <person name="Valente V.L."/>
            <person name="Venter E."/>
            <person name="Venter J.C."/>
            <person name="Vicario S."/>
            <person name="Vieira F.G."/>
            <person name="Vilella A.J."/>
            <person name="Villasante A."/>
            <person name="Walenz B."/>
            <person name="Wang J."/>
            <person name="Wasserman M."/>
            <person name="Watts T."/>
            <person name="Wilson D."/>
            <person name="Wilson R.K."/>
            <person name="Wing R.A."/>
            <person name="Wolfner M.F."/>
            <person name="Wong A."/>
            <person name="Wong G.K."/>
            <person name="Wu C.I."/>
            <person name="Wu G."/>
            <person name="Yamamoto D."/>
            <person name="Yang H.P."/>
            <person name="Yang S.P."/>
            <person name="Yorke J.A."/>
            <person name="Yoshida K."/>
            <person name="Zdobnov E."/>
            <person name="Zhang P."/>
            <person name="Zhang Y."/>
            <person name="Zimin A.V."/>
            <person name="Baldwin J."/>
            <person name="Abdouelleil A."/>
            <person name="Abdulkadir J."/>
            <person name="Abebe A."/>
            <person name="Abera B."/>
            <person name="Abreu J."/>
            <person name="Acer S.C."/>
            <person name="Aftuck L."/>
            <person name="Alexander A."/>
            <person name="An P."/>
            <person name="Anderson E."/>
            <person name="Anderson S."/>
            <person name="Arachi H."/>
            <person name="Azer M."/>
            <person name="Bachantsang P."/>
            <person name="Barry A."/>
            <person name="Bayul T."/>
            <person name="Berlin A."/>
            <person name="Bessette D."/>
            <person name="Bloom T."/>
            <person name="Blye J."/>
            <person name="Boguslavskiy L."/>
            <person name="Bonnet C."/>
            <person name="Boukhgalter B."/>
            <person name="Bourzgui I."/>
            <person name="Brown A."/>
            <person name="Cahill P."/>
            <person name="Channer S."/>
            <person name="Cheshatsang Y."/>
            <person name="Chuda L."/>
            <person name="Citroen M."/>
            <person name="Collymore A."/>
            <person name="Cooke P."/>
            <person name="Costello M."/>
            <person name="D'Aco K."/>
            <person name="Daza R."/>
            <person name="De Haan G."/>
            <person name="DeGray S."/>
            <person name="DeMaso C."/>
            <person name="Dhargay N."/>
            <person name="Dooley K."/>
            <person name="Dooley E."/>
            <person name="Doricent M."/>
            <person name="Dorje P."/>
            <person name="Dorjee K."/>
            <person name="Dupes A."/>
            <person name="Elong R."/>
            <person name="Falk J."/>
            <person name="Farina A."/>
            <person name="Faro S."/>
            <person name="Ferguson D."/>
            <person name="Fisher S."/>
            <person name="Foley C.D."/>
            <person name="Franke A."/>
            <person name="Friedrich D."/>
            <person name="Gadbois L."/>
            <person name="Gearin G."/>
            <person name="Gearin C.R."/>
            <person name="Giannoukos G."/>
            <person name="Goode T."/>
            <person name="Graham J."/>
            <person name="Grandbois E."/>
            <person name="Grewal S."/>
            <person name="Gyaltsen K."/>
            <person name="Hafez N."/>
            <person name="Hagos B."/>
            <person name="Hall J."/>
            <person name="Henson C."/>
            <person name="Hollinger A."/>
            <person name="Honan T."/>
            <person name="Huard M.D."/>
            <person name="Hughes L."/>
            <person name="Hurhula B."/>
            <person name="Husby M.E."/>
            <person name="Kamat A."/>
            <person name="Kanga B."/>
            <person name="Kashin S."/>
            <person name="Khazanovich D."/>
            <person name="Kisner P."/>
            <person name="Lance K."/>
            <person name="Lara M."/>
            <person name="Lee W."/>
            <person name="Lennon N."/>
            <person name="Letendre F."/>
            <person name="LeVine R."/>
            <person name="Lipovsky A."/>
            <person name="Liu X."/>
            <person name="Liu J."/>
            <person name="Liu S."/>
            <person name="Lokyitsang T."/>
            <person name="Lokyitsang Y."/>
            <person name="Lubonja R."/>
            <person name="Lui A."/>
            <person name="MacDonald P."/>
            <person name="Magnisalis V."/>
            <person name="Maru K."/>
            <person name="Matthews C."/>
            <person name="McCusker W."/>
            <person name="McDonough S."/>
            <person name="Mehta T."/>
            <person name="Meldrim J."/>
            <person name="Meneus L."/>
            <person name="Mihai O."/>
            <person name="Mihalev A."/>
            <person name="Mihova T."/>
            <person name="Mittelman R."/>
            <person name="Mlenga V."/>
            <person name="Montmayeur A."/>
            <person name="Mulrain L."/>
            <person name="Navidi A."/>
            <person name="Naylor J."/>
            <person name="Negash T."/>
            <person name="Nguyen T."/>
            <person name="Nguyen N."/>
            <person name="Nicol R."/>
            <person name="Norbu C."/>
            <person name="Norbu N."/>
            <person name="Novod N."/>
            <person name="O'Neill B."/>
            <person name="Osman S."/>
            <person name="Markiewicz E."/>
            <person name="Oyono O.L."/>
            <person name="Patti C."/>
            <person name="Phunkhang P."/>
            <person name="Pierre F."/>
            <person name="Priest M."/>
            <person name="Raghuraman S."/>
            <person name="Rege F."/>
            <person name="Reyes R."/>
            <person name="Rise C."/>
            <person name="Rogov P."/>
            <person name="Ross K."/>
            <person name="Ryan E."/>
            <person name="Settipalli S."/>
            <person name="Shea T."/>
            <person name="Sherpa N."/>
            <person name="Shi L."/>
            <person name="Shih D."/>
            <person name="Sparrow T."/>
            <person name="Spaulding J."/>
            <person name="Stalker J."/>
            <person name="Stange-Thomann N."/>
            <person name="Stavropoulos S."/>
            <person name="Stone C."/>
            <person name="Strader C."/>
            <person name="Tesfaye S."/>
            <person name="Thomson T."/>
            <person name="Thoulutsang Y."/>
            <person name="Thoulutsang D."/>
            <person name="Topham K."/>
            <person name="Topping I."/>
            <person name="Tsamla T."/>
            <person name="Vassiliev H."/>
            <person name="Vo A."/>
            <person name="Wangchuk T."/>
            <person name="Wangdi T."/>
            <person name="Weiand M."/>
            <person name="Wilkinson J."/>
            <person name="Wilson A."/>
            <person name="Yadav S."/>
            <person name="Young G."/>
            <person name="Yu Q."/>
            <person name="Zembek L."/>
            <person name="Zhong D."/>
            <person name="Zimmer A."/>
            <person name="Zwirko Z."/>
            <person name="Jaffe D.B."/>
            <person name="Alvarez P."/>
            <person name="Brockman W."/>
            <person name="Butler J."/>
            <person name="Chin C."/>
            <person name="Gnerre S."/>
            <person name="Grabherr M."/>
            <person name="Kleber M."/>
            <person name="Mauceli E."/>
            <person name="MacCallum I."/>
        </authorList>
    </citation>
    <scope>NUCLEOTIDE SEQUENCE [LARGE SCALE GENOMIC DNA]</scope>
    <source>
        <strain evidence="5">TSC#14030-0811.24</strain>
        <strain evidence="7">Tucson 14030-0811.24</strain>
    </source>
</reference>
<dbReference type="OrthoDB" id="191995at2759"/>
<dbReference type="InterPro" id="IPR027266">
    <property type="entry name" value="TrmE/GcvT-like"/>
</dbReference>
<dbReference type="STRING" id="7260.B4N8P1"/>
<dbReference type="eggNOG" id="KOG2929">
    <property type="taxonomic scope" value="Eukaryota"/>
</dbReference>
<dbReference type="SMR" id="B4N8P1"/>
<keyword evidence="3" id="KW-0496">Mitochondrion</keyword>
<protein>
    <submittedName>
        <fullName evidence="5">Uncharacterized protein, isoform A</fullName>
    </submittedName>
    <submittedName>
        <fullName evidence="6">Uncharacterized protein, isoform B</fullName>
    </submittedName>
</protein>
<dbReference type="GO" id="GO:0016226">
    <property type="term" value="P:iron-sulfur cluster assembly"/>
    <property type="evidence" value="ECO:0007669"/>
    <property type="project" value="TreeGrafter"/>
</dbReference>
<dbReference type="OMA" id="MDRLHGV"/>
<dbReference type="PANTHER" id="PTHR22602">
    <property type="entry name" value="TRANSFERASE CAF17, MITOCHONDRIAL-RELATED"/>
    <property type="match status" value="1"/>
</dbReference>
<evidence type="ECO:0000259" key="4">
    <source>
        <dbReference type="Pfam" id="PF25455"/>
    </source>
</evidence>
<dbReference type="InterPro" id="IPR057460">
    <property type="entry name" value="CAF17_C"/>
</dbReference>
<dbReference type="SUPFAM" id="SSF103025">
    <property type="entry name" value="Folate-binding domain"/>
    <property type="match status" value="1"/>
</dbReference>
<keyword evidence="2" id="KW-0809">Transit peptide</keyword>
<dbReference type="Pfam" id="PF25455">
    <property type="entry name" value="Beta-barrel_CAF17_C"/>
    <property type="match status" value="1"/>
</dbReference>
<dbReference type="Proteomes" id="UP000007798">
    <property type="component" value="Unassembled WGS sequence"/>
</dbReference>
<reference evidence="5" key="2">
    <citation type="submission" date="2006-08" db="EMBL/GenBank/DDBJ databases">
        <authorList>
            <person name="Remington K."/>
            <person name="Strausberg R."/>
            <person name="Sutton G."/>
            <person name="Walenz B."/>
            <person name="Johnson J."/>
            <person name="Utterback T."/>
            <person name="Venter J.C."/>
        </authorList>
    </citation>
    <scope>NUCLEOTIDE SEQUENCE</scope>
    <source>
        <strain evidence="5">TSC#14030-0811.24</strain>
    </source>
</reference>
<dbReference type="HOGENOM" id="CLU_007884_7_1_1"/>
<reference evidence="5" key="5">
    <citation type="submission" date="2015-11" db="EMBL/GenBank/DDBJ databases">
        <authorList>
            <consortium name="FlyBase"/>
        </authorList>
    </citation>
    <scope>NUCLEOTIDE SEQUENCE</scope>
    <source>
        <strain evidence="5">TSC#14030-0811.24</strain>
    </source>
</reference>
<gene>
    <name evidence="5" type="primary">Dwil\GK10994</name>
    <name evidence="5" type="ORF">Dwil_GK10994</name>
</gene>
<feature type="domain" description="CAF17 C-terminal" evidence="4">
    <location>
        <begin position="271"/>
        <end position="340"/>
    </location>
</feature>
<sequence length="353" mass="39695">MNISKNLKFLRLMRVCGRNMSDLSHPPNIAPAPQAGRRSCTLEQLKNRELIRVHGSEVVPFLQGLVTNDVTRLQHPEGPSSIYGLFLNKGGRVLYDTIIYRTNNPETYLLECDRDASSEFRRNLRMFRVRKQIDIDSVDDEYSPWVIFTKNGGDGELVHATHNLPELFVASDPRLPSLGTRVLAPTDISWAKLVKGFWQNNEVVATPATADNNYQLLRYKQGVGEGVQELPPGKCFPLEANADFLNGVSFNKGCYIGQELTARIHHSGVIRKRYMPIRLTAPLGSNHTVQSVAGANLGRVFGHAQNRGVALLRIEQVLNGQQELTVDGDRCYAERPEWWPRDVPSKRRVASIE</sequence>